<evidence type="ECO:0000256" key="6">
    <source>
        <dbReference type="SAM" id="MobiDB-lite"/>
    </source>
</evidence>
<protein>
    <recommendedName>
        <fullName evidence="2">Cytosolic Fe-S cluster assembly factor NAR1</fullName>
    </recommendedName>
    <alternativeName>
        <fullName evidence="3">Cytosolic Fe-S cluster assembly factor nar1</fullName>
    </alternativeName>
</protein>
<dbReference type="PANTHER" id="PTHR31685:SF2">
    <property type="entry name" value="PROTEIN YTP1"/>
    <property type="match status" value="1"/>
</dbReference>
<evidence type="ECO:0000256" key="7">
    <source>
        <dbReference type="SAM" id="Phobius"/>
    </source>
</evidence>
<keyword evidence="7" id="KW-0472">Membrane</keyword>
<dbReference type="EMBL" id="SELW01000580">
    <property type="protein sequence ID" value="TID20375.1"/>
    <property type="molecule type" value="Genomic_DNA"/>
</dbReference>
<keyword evidence="8" id="KW-0732">Signal</keyword>
<feature type="region of interest" description="Disordered" evidence="6">
    <location>
        <begin position="673"/>
        <end position="750"/>
    </location>
</feature>
<dbReference type="SUPFAM" id="SSF53920">
    <property type="entry name" value="Fe-only hydrogenase"/>
    <property type="match status" value="1"/>
</dbReference>
<evidence type="ECO:0000256" key="2">
    <source>
        <dbReference type="ARBA" id="ARBA00015854"/>
    </source>
</evidence>
<organism evidence="11 12">
    <name type="scientific">Pichia inconspicua</name>
    <dbReference type="NCBI Taxonomy" id="52247"/>
    <lineage>
        <taxon>Eukaryota</taxon>
        <taxon>Fungi</taxon>
        <taxon>Dikarya</taxon>
        <taxon>Ascomycota</taxon>
        <taxon>Saccharomycotina</taxon>
        <taxon>Pichiomycetes</taxon>
        <taxon>Pichiales</taxon>
        <taxon>Pichiaceae</taxon>
        <taxon>Pichia</taxon>
    </lineage>
</organism>
<feature type="transmembrane region" description="Helical" evidence="7">
    <location>
        <begin position="280"/>
        <end position="301"/>
    </location>
</feature>
<keyword evidence="7" id="KW-0812">Transmembrane</keyword>
<feature type="compositionally biased region" description="Low complexity" evidence="6">
    <location>
        <begin position="728"/>
        <end position="738"/>
    </location>
</feature>
<feature type="signal peptide" evidence="8">
    <location>
        <begin position="1"/>
        <end position="16"/>
    </location>
</feature>
<name>A0A4T0WYA6_9ASCO</name>
<keyword evidence="4" id="KW-0004">4Fe-4S</keyword>
<dbReference type="AlphaFoldDB" id="A0A4T0WYA6"/>
<keyword evidence="12" id="KW-1185">Reference proteome</keyword>
<dbReference type="STRING" id="52247.A0A4T0WYA6"/>
<dbReference type="Pfam" id="PF10355">
    <property type="entry name" value="Ytp1"/>
    <property type="match status" value="1"/>
</dbReference>
<feature type="transmembrane region" description="Helical" evidence="7">
    <location>
        <begin position="347"/>
        <end position="369"/>
    </location>
</feature>
<dbReference type="Gene3D" id="3.40.50.1780">
    <property type="match status" value="1"/>
</dbReference>
<comment type="similarity">
    <text evidence="1">Belongs to the NARF family.</text>
</comment>
<evidence type="ECO:0000256" key="4">
    <source>
        <dbReference type="ARBA" id="ARBA00022485"/>
    </source>
</evidence>
<feature type="transmembrane region" description="Helical" evidence="7">
    <location>
        <begin position="224"/>
        <end position="243"/>
    </location>
</feature>
<proteinExistence type="inferred from homology"/>
<evidence type="ECO:0000256" key="5">
    <source>
        <dbReference type="ARBA" id="ARBA00023014"/>
    </source>
</evidence>
<feature type="transmembrane region" description="Helical" evidence="7">
    <location>
        <begin position="100"/>
        <end position="121"/>
    </location>
</feature>
<dbReference type="Proteomes" id="UP000307173">
    <property type="component" value="Unassembled WGS sequence"/>
</dbReference>
<sequence length="750" mass="83414">MLSGLLIIGYVCCVRGEMIMDLPSDDAEFQLNGLHEHWKSKTIHFLISSLIIGILPSISAVYSCVNKSFISIILQIITLIWSIIDLFIGYKDPNGYESSASHGTGLFLMFFTIIVIGIGIWNKLRLIHKILSVCEVLLGCIRLGMGVVSMLEFCYDIHTGQCNAHGIMGMSFIGYGFLLTMVLVIPLRGKYSQEMYDSIVITIWGIVNTFTEHRPWEPWSHGDYQHTSMGIIFWCAGLLGIYLSFGRKRNFVPAMTMIFTGYAMSEHVQETIISTKVHGFFGIVLILGGIVRIIEISFLLDEKDEMDDHKIRSFQYITPFCLVLSGLLFMGANEEQLILVINIGADHASYILCVVSLACIMQLWMLILLDFYLKLKSGKEYFAIAGDGDVDDDIDIDDDIELAEKMTSMLSAEELNDFIRPSAACTKPVEEVEKEETHFQLEIENDGIDNEDKKVKKISRAQISLTDCLACSGCVTSSEEVLIAQHSYNEFIKYYEENKGKKYILSISDQCRASIAISYEVTIETVDLVLARIFGEKFQFTSYVPISIGREIIDNALYEEVENNKKRNVGEFKGPILSGSCPGWLVYANKTHSELGPQLSRVKSPMGDVGGILRGEYGKEMYHLSVMPCFDKKLEASGEEDVDMVITPRELVPLLEEYGIDLGVEMSRGCEEGEGKKVAAEAQQQQQQQRGAAATITQQQQQQQPVSQLPPVDTKRTSLLPLGGGGTPAATTAQGSQGSSAQDPLVVAAW</sequence>
<keyword evidence="5" id="KW-0411">Iron-sulfur</keyword>
<feature type="compositionally biased region" description="Low complexity" evidence="6">
    <location>
        <begin position="680"/>
        <end position="704"/>
    </location>
</feature>
<dbReference type="InterPro" id="IPR004108">
    <property type="entry name" value="Fe_hydrogenase_lsu_C"/>
</dbReference>
<feature type="transmembrane region" description="Helical" evidence="7">
    <location>
        <begin position="68"/>
        <end position="88"/>
    </location>
</feature>
<keyword evidence="7" id="KW-1133">Transmembrane helix</keyword>
<keyword evidence="4" id="KW-0408">Iron</keyword>
<dbReference type="InterPro" id="IPR009016">
    <property type="entry name" value="Fe_hydrogenase"/>
</dbReference>
<feature type="transmembrane region" description="Helical" evidence="7">
    <location>
        <begin position="43"/>
        <end position="62"/>
    </location>
</feature>
<accession>A0A4T0WYA6</accession>
<evidence type="ECO:0000256" key="3">
    <source>
        <dbReference type="ARBA" id="ARBA00017073"/>
    </source>
</evidence>
<reference evidence="11 12" key="1">
    <citation type="journal article" date="2019" name="Front. Genet.">
        <title>Whole-Genome Sequencing of the Opportunistic Yeast Pathogen Candida inconspicua Uncovers Its Hybrid Origin.</title>
        <authorList>
            <person name="Mixao V."/>
            <person name="Hansen A.P."/>
            <person name="Saus E."/>
            <person name="Boekhout T."/>
            <person name="Lass-Florl C."/>
            <person name="Gabaldon T."/>
        </authorList>
    </citation>
    <scope>NUCLEOTIDE SEQUENCE [LARGE SCALE GENOMIC DNA]</scope>
    <source>
        <strain evidence="11 12">CBS 180</strain>
    </source>
</reference>
<dbReference type="OrthoDB" id="4137487at2759"/>
<dbReference type="Pfam" id="PF02906">
    <property type="entry name" value="Fe_hyd_lg_C"/>
    <property type="match status" value="1"/>
</dbReference>
<feature type="chain" id="PRO_5020919682" description="Cytosolic Fe-S cluster assembly factor NAR1" evidence="8">
    <location>
        <begin position="17"/>
        <end position="750"/>
    </location>
</feature>
<feature type="transmembrane region" description="Helical" evidence="7">
    <location>
        <begin position="313"/>
        <end position="332"/>
    </location>
</feature>
<feature type="domain" description="Protein YTP1-like C-terminal" evidence="10">
    <location>
        <begin position="140"/>
        <end position="371"/>
    </location>
</feature>
<keyword evidence="4" id="KW-0479">Metal-binding</keyword>
<dbReference type="GO" id="GO:0051539">
    <property type="term" value="F:4 iron, 4 sulfur cluster binding"/>
    <property type="evidence" value="ECO:0007669"/>
    <property type="project" value="UniProtKB-KW"/>
</dbReference>
<evidence type="ECO:0000313" key="11">
    <source>
        <dbReference type="EMBL" id="TID20375.1"/>
    </source>
</evidence>
<dbReference type="InterPro" id="IPR018827">
    <property type="entry name" value="YTP1_C"/>
</dbReference>
<evidence type="ECO:0000313" key="12">
    <source>
        <dbReference type="Proteomes" id="UP000307173"/>
    </source>
</evidence>
<gene>
    <name evidence="11" type="ORF">CANINC_003620</name>
</gene>
<feature type="domain" description="Iron hydrogenase large subunit C-terminal" evidence="9">
    <location>
        <begin position="501"/>
        <end position="701"/>
    </location>
</feature>
<evidence type="ECO:0000259" key="10">
    <source>
        <dbReference type="Pfam" id="PF10355"/>
    </source>
</evidence>
<feature type="transmembrane region" description="Helical" evidence="7">
    <location>
        <begin position="167"/>
        <end position="187"/>
    </location>
</feature>
<evidence type="ECO:0000256" key="8">
    <source>
        <dbReference type="SAM" id="SignalP"/>
    </source>
</evidence>
<dbReference type="PANTHER" id="PTHR31685">
    <property type="entry name" value="INTEGRAL MEMBRANE PROTEIN (AFU_ORTHOLOGUE AFUA_6G12730)-RELATED"/>
    <property type="match status" value="1"/>
</dbReference>
<comment type="caution">
    <text evidence="11">The sequence shown here is derived from an EMBL/GenBank/DDBJ whole genome shotgun (WGS) entry which is preliminary data.</text>
</comment>
<evidence type="ECO:0000256" key="1">
    <source>
        <dbReference type="ARBA" id="ARBA00006596"/>
    </source>
</evidence>
<evidence type="ECO:0000259" key="9">
    <source>
        <dbReference type="Pfam" id="PF02906"/>
    </source>
</evidence>